<feature type="transmembrane region" description="Helical" evidence="4">
    <location>
        <begin position="149"/>
        <end position="170"/>
    </location>
</feature>
<dbReference type="Pfam" id="PF12906">
    <property type="entry name" value="RINGv"/>
    <property type="match status" value="1"/>
</dbReference>
<evidence type="ECO:0000313" key="7">
    <source>
        <dbReference type="Proteomes" id="UP000789901"/>
    </source>
</evidence>
<keyword evidence="1" id="KW-0479">Metal-binding</keyword>
<feature type="transmembrane region" description="Helical" evidence="4">
    <location>
        <begin position="283"/>
        <end position="304"/>
    </location>
</feature>
<evidence type="ECO:0000256" key="1">
    <source>
        <dbReference type="ARBA" id="ARBA00022723"/>
    </source>
</evidence>
<organism evidence="6 7">
    <name type="scientific">Gigaspora margarita</name>
    <dbReference type="NCBI Taxonomy" id="4874"/>
    <lineage>
        <taxon>Eukaryota</taxon>
        <taxon>Fungi</taxon>
        <taxon>Fungi incertae sedis</taxon>
        <taxon>Mucoromycota</taxon>
        <taxon>Glomeromycotina</taxon>
        <taxon>Glomeromycetes</taxon>
        <taxon>Diversisporales</taxon>
        <taxon>Gigasporaceae</taxon>
        <taxon>Gigaspora</taxon>
    </lineage>
</organism>
<dbReference type="PROSITE" id="PS51292">
    <property type="entry name" value="ZF_RING_CH"/>
    <property type="match status" value="1"/>
</dbReference>
<dbReference type="PANTHER" id="PTHR46347">
    <property type="entry name" value="RING/FYVE/PHD ZINC FINGER SUPERFAMILY PROTEIN"/>
    <property type="match status" value="1"/>
</dbReference>
<comment type="caution">
    <text evidence="6">The sequence shown here is derived from an EMBL/GenBank/DDBJ whole genome shotgun (WGS) entry which is preliminary data.</text>
</comment>
<dbReference type="PANTHER" id="PTHR46347:SF1">
    <property type="entry name" value="RING_FYVE_PHD ZINC FINGER SUPERFAMILY PROTEIN"/>
    <property type="match status" value="1"/>
</dbReference>
<protein>
    <submittedName>
        <fullName evidence="6">43787_t:CDS:1</fullName>
    </submittedName>
</protein>
<feature type="domain" description="RING-CH-type" evidence="5">
    <location>
        <begin position="64"/>
        <end position="137"/>
    </location>
</feature>
<proteinExistence type="predicted"/>
<dbReference type="CDD" id="cd16495">
    <property type="entry name" value="RING_CH-C4HC3_MARCH"/>
    <property type="match status" value="1"/>
</dbReference>
<evidence type="ECO:0000313" key="6">
    <source>
        <dbReference type="EMBL" id="CAG8813018.1"/>
    </source>
</evidence>
<gene>
    <name evidence="6" type="ORF">GMARGA_LOCUS25685</name>
</gene>
<dbReference type="SUPFAM" id="SSF57850">
    <property type="entry name" value="RING/U-box"/>
    <property type="match status" value="1"/>
</dbReference>
<evidence type="ECO:0000256" key="3">
    <source>
        <dbReference type="ARBA" id="ARBA00022833"/>
    </source>
</evidence>
<dbReference type="InterPro" id="IPR011016">
    <property type="entry name" value="Znf_RING-CH"/>
</dbReference>
<keyword evidence="4" id="KW-0472">Membrane</keyword>
<dbReference type="InterPro" id="IPR013083">
    <property type="entry name" value="Znf_RING/FYVE/PHD"/>
</dbReference>
<evidence type="ECO:0000259" key="5">
    <source>
        <dbReference type="PROSITE" id="PS51292"/>
    </source>
</evidence>
<name>A0ABN7W474_GIGMA</name>
<evidence type="ECO:0000256" key="2">
    <source>
        <dbReference type="ARBA" id="ARBA00022771"/>
    </source>
</evidence>
<sequence>MDANLERQTIVNIPSESKLTPTYNNSAQIHMQQPPPKYITTQPQPVQYPNFSPTTHNVQISLTVDEPVVRICKICQESEFVEDEEGPFMKGKLISPCKCKGSIQYVHIGCLNQWRTSSVRKDSSYQCEVCKYEYKFYRPNIAKIISNPIFLHFTTFITFFMVVYVVSWIVKLIDAKGNLTHNDKLWINTPILGLKLIYIICGLCIISFLSSCFFCFCGRAAREDLCYCGACTCCVPFDFGGPSCIPSDCGGSSCMPSDCGGPSCESGSCSDECNLIICGTSMLGLAIMIIVGSIGALLAGYFIVKKYVNIYLNGIEDKILEVEKEL</sequence>
<keyword evidence="4" id="KW-1133">Transmembrane helix</keyword>
<dbReference type="Gene3D" id="3.30.40.10">
    <property type="entry name" value="Zinc/RING finger domain, C3HC4 (zinc finger)"/>
    <property type="match status" value="1"/>
</dbReference>
<dbReference type="Proteomes" id="UP000789901">
    <property type="component" value="Unassembled WGS sequence"/>
</dbReference>
<reference evidence="6 7" key="1">
    <citation type="submission" date="2021-06" db="EMBL/GenBank/DDBJ databases">
        <authorList>
            <person name="Kallberg Y."/>
            <person name="Tangrot J."/>
            <person name="Rosling A."/>
        </authorList>
    </citation>
    <scope>NUCLEOTIDE SEQUENCE [LARGE SCALE GENOMIC DNA]</scope>
    <source>
        <strain evidence="6 7">120-4 pot B 10/14</strain>
    </source>
</reference>
<keyword evidence="7" id="KW-1185">Reference proteome</keyword>
<keyword evidence="2" id="KW-0863">Zinc-finger</keyword>
<dbReference type="SMART" id="SM00744">
    <property type="entry name" value="RINGv"/>
    <property type="match status" value="1"/>
</dbReference>
<dbReference type="EMBL" id="CAJVQB010028773">
    <property type="protein sequence ID" value="CAG8813018.1"/>
    <property type="molecule type" value="Genomic_DNA"/>
</dbReference>
<feature type="transmembrane region" description="Helical" evidence="4">
    <location>
        <begin position="196"/>
        <end position="217"/>
    </location>
</feature>
<evidence type="ECO:0000256" key="4">
    <source>
        <dbReference type="SAM" id="Phobius"/>
    </source>
</evidence>
<keyword evidence="4" id="KW-0812">Transmembrane</keyword>
<accession>A0ABN7W474</accession>
<keyword evidence="3" id="KW-0862">Zinc</keyword>